<feature type="transmembrane region" description="Helical" evidence="7">
    <location>
        <begin position="95"/>
        <end position="125"/>
    </location>
</feature>
<dbReference type="Gene3D" id="3.30.70.1450">
    <property type="entry name" value="Regulator of K+ conductance, C-terminal domain"/>
    <property type="match status" value="2"/>
</dbReference>
<feature type="transmembrane region" description="Helical" evidence="7">
    <location>
        <begin position="438"/>
        <end position="456"/>
    </location>
</feature>
<dbReference type="SUPFAM" id="SSF116726">
    <property type="entry name" value="TrkA C-terminal domain-like"/>
    <property type="match status" value="2"/>
</dbReference>
<dbReference type="InterPro" id="IPR036721">
    <property type="entry name" value="RCK_C_sf"/>
</dbReference>
<accession>A0A2K8U9P9</accession>
<feature type="transmembrane region" description="Helical" evidence="7">
    <location>
        <begin position="468"/>
        <end position="492"/>
    </location>
</feature>
<dbReference type="Proteomes" id="UP000232638">
    <property type="component" value="Chromosome"/>
</dbReference>
<dbReference type="PANTHER" id="PTHR43652">
    <property type="entry name" value="BASIC AMINO ACID ANTIPORTER YFCC-RELATED"/>
    <property type="match status" value="1"/>
</dbReference>
<feature type="transmembrane region" description="Helical" evidence="7">
    <location>
        <begin position="416"/>
        <end position="432"/>
    </location>
</feature>
<feature type="transmembrane region" description="Helical" evidence="7">
    <location>
        <begin position="5"/>
        <end position="22"/>
    </location>
</feature>
<evidence type="ECO:0000256" key="5">
    <source>
        <dbReference type="ARBA" id="ARBA00022989"/>
    </source>
</evidence>
<organism evidence="9 10">
    <name type="scientific">Candidatus Thiodictyon syntrophicum</name>
    <dbReference type="NCBI Taxonomy" id="1166950"/>
    <lineage>
        <taxon>Bacteria</taxon>
        <taxon>Pseudomonadati</taxon>
        <taxon>Pseudomonadota</taxon>
        <taxon>Gammaproteobacteria</taxon>
        <taxon>Chromatiales</taxon>
        <taxon>Chromatiaceae</taxon>
        <taxon>Thiodictyon</taxon>
    </lineage>
</organism>
<keyword evidence="2" id="KW-0813">Transport</keyword>
<evidence type="ECO:0000256" key="6">
    <source>
        <dbReference type="ARBA" id="ARBA00023136"/>
    </source>
</evidence>
<feature type="transmembrane region" description="Helical" evidence="7">
    <location>
        <begin position="137"/>
        <end position="155"/>
    </location>
</feature>
<evidence type="ECO:0000313" key="10">
    <source>
        <dbReference type="Proteomes" id="UP000232638"/>
    </source>
</evidence>
<dbReference type="PANTHER" id="PTHR43652:SF1">
    <property type="entry name" value="RESPONSE REGULATOR"/>
    <property type="match status" value="1"/>
</dbReference>
<protein>
    <recommendedName>
        <fullName evidence="8">RCK C-terminal domain-containing protein</fullName>
    </recommendedName>
</protein>
<dbReference type="InterPro" id="IPR006037">
    <property type="entry name" value="RCK_C"/>
</dbReference>
<evidence type="ECO:0000313" key="9">
    <source>
        <dbReference type="EMBL" id="AUB82303.1"/>
    </source>
</evidence>
<evidence type="ECO:0000256" key="2">
    <source>
        <dbReference type="ARBA" id="ARBA00022448"/>
    </source>
</evidence>
<proteinExistence type="predicted"/>
<sequence>MTDHMMIVFGILAGAIALFAWGRLRADMVAILVVLALMLSGVLTPQESLAGFGDPVVVLIAGMFIVSEALVTTGVAHRLGEAVLKAGAGSEVRLIALVMALAGGVGAFMSSSAITAMLIPVVLAIADKTGLNRKRMLMPLSVAALTSGMMTLIASSPNLIVDAALRAQHLAPLGFFSWAPFGLAVLAVGMLFMLAARNWLSRSRSAAADGGRQASVVDLITAYGLAAWWHRLRVPAGSPLLAQSVAAARLRSRFGCVIVGLERQRDGKMQGVPALPETVFEPEDAITVVADAPQVESLIAAHRLIRLPPLSERQRYEVLQELGVAEIMLAPESKLIGKTLREIEFRGRYRVTVLAVRHRGEPLTMNLVDEPLDFGDTLLVLGEWDDIRRLGEDRQNFVVLALPAEYQERLPARGRAPAAVGIVALMITVMALELLPNTATVLIAALLMVATGCVKLDSIYRVISWKTVVLIAGMLPLATALTKTGATVLMANQLVATLGSLGPIAMLAVLFLVTAVVGLFISNSATAVLIAPIAIQAAQSLHVSPQAFAMTVSIACCAAFVTPVSSPVNMLVMEPGGYRFGDYVKVGLPLLLLTMVVTIALVALIYLY</sequence>
<feature type="domain" description="RCK C-terminal" evidence="8">
    <location>
        <begin position="311"/>
        <end position="396"/>
    </location>
</feature>
<evidence type="ECO:0000256" key="3">
    <source>
        <dbReference type="ARBA" id="ARBA00022692"/>
    </source>
</evidence>
<reference evidence="9 10" key="1">
    <citation type="submission" date="2017-03" db="EMBL/GenBank/DDBJ databases">
        <title>Complete genome sequence of Candidatus 'Thiodictyon syntrophicum' sp. nov. strain Cad16T, a photolithoautotroph purple sulfur bacterium isolated from an alpine meromictic lake.</title>
        <authorList>
            <person name="Luedin S.M."/>
            <person name="Pothier J.F."/>
            <person name="Danza F."/>
            <person name="Storelli N."/>
            <person name="Wittwer M."/>
            <person name="Tonolla M."/>
        </authorList>
    </citation>
    <scope>NUCLEOTIDE SEQUENCE [LARGE SCALE GENOMIC DNA]</scope>
    <source>
        <strain evidence="9 10">Cad16T</strain>
    </source>
</reference>
<feature type="transmembrane region" description="Helical" evidence="7">
    <location>
        <begin position="504"/>
        <end position="535"/>
    </location>
</feature>
<evidence type="ECO:0000256" key="4">
    <source>
        <dbReference type="ARBA" id="ARBA00022737"/>
    </source>
</evidence>
<dbReference type="Pfam" id="PF03600">
    <property type="entry name" value="CitMHS"/>
    <property type="match status" value="1"/>
</dbReference>
<feature type="transmembrane region" description="Helical" evidence="7">
    <location>
        <begin position="586"/>
        <end position="607"/>
    </location>
</feature>
<dbReference type="AlphaFoldDB" id="A0A2K8U9P9"/>
<feature type="transmembrane region" description="Helical" evidence="7">
    <location>
        <begin position="547"/>
        <end position="566"/>
    </location>
</feature>
<keyword evidence="6 7" id="KW-0472">Membrane</keyword>
<comment type="subcellular location">
    <subcellularLocation>
        <location evidence="1">Membrane</location>
        <topology evidence="1">Multi-pass membrane protein</topology>
    </subcellularLocation>
</comment>
<keyword evidence="3 7" id="KW-0812">Transmembrane</keyword>
<dbReference type="InterPro" id="IPR004680">
    <property type="entry name" value="Cit_transptr-like_dom"/>
</dbReference>
<dbReference type="OrthoDB" id="9809303at2"/>
<dbReference type="GO" id="GO:0008324">
    <property type="term" value="F:monoatomic cation transmembrane transporter activity"/>
    <property type="evidence" value="ECO:0007669"/>
    <property type="project" value="InterPro"/>
</dbReference>
<dbReference type="Pfam" id="PF02080">
    <property type="entry name" value="TrkA_C"/>
    <property type="match status" value="2"/>
</dbReference>
<name>A0A2K8U9P9_9GAMM</name>
<feature type="transmembrane region" description="Helical" evidence="7">
    <location>
        <begin position="56"/>
        <end position="75"/>
    </location>
</feature>
<gene>
    <name evidence="9" type="ORF">THSYN_16000</name>
</gene>
<keyword evidence="5 7" id="KW-1133">Transmembrane helix</keyword>
<dbReference type="KEGG" id="tsy:THSYN_16000"/>
<feature type="domain" description="RCK C-terminal" evidence="8">
    <location>
        <begin position="217"/>
        <end position="304"/>
    </location>
</feature>
<dbReference type="RefSeq" id="WP_100920039.1">
    <property type="nucleotide sequence ID" value="NZ_CP020370.1"/>
</dbReference>
<dbReference type="PROSITE" id="PS51202">
    <property type="entry name" value="RCK_C"/>
    <property type="match status" value="2"/>
</dbReference>
<keyword evidence="10" id="KW-1185">Reference proteome</keyword>
<evidence type="ECO:0000259" key="8">
    <source>
        <dbReference type="PROSITE" id="PS51202"/>
    </source>
</evidence>
<dbReference type="GO" id="GO:0006813">
    <property type="term" value="P:potassium ion transport"/>
    <property type="evidence" value="ECO:0007669"/>
    <property type="project" value="InterPro"/>
</dbReference>
<evidence type="ECO:0000256" key="7">
    <source>
        <dbReference type="SAM" id="Phobius"/>
    </source>
</evidence>
<dbReference type="GO" id="GO:0005886">
    <property type="term" value="C:plasma membrane"/>
    <property type="evidence" value="ECO:0007669"/>
    <property type="project" value="TreeGrafter"/>
</dbReference>
<dbReference type="InterPro" id="IPR051679">
    <property type="entry name" value="DASS-Related_Transporters"/>
</dbReference>
<dbReference type="FunFam" id="3.30.70.1450:FF:000009">
    <property type="entry name" value="SLC13 family permease"/>
    <property type="match status" value="1"/>
</dbReference>
<feature type="transmembrane region" description="Helical" evidence="7">
    <location>
        <begin position="28"/>
        <end position="44"/>
    </location>
</feature>
<evidence type="ECO:0000256" key="1">
    <source>
        <dbReference type="ARBA" id="ARBA00004141"/>
    </source>
</evidence>
<dbReference type="EMBL" id="CP020370">
    <property type="protein sequence ID" value="AUB82303.1"/>
    <property type="molecule type" value="Genomic_DNA"/>
</dbReference>
<feature type="transmembrane region" description="Helical" evidence="7">
    <location>
        <begin position="175"/>
        <end position="196"/>
    </location>
</feature>
<keyword evidence="4" id="KW-0677">Repeat</keyword>